<evidence type="ECO:0000256" key="5">
    <source>
        <dbReference type="ARBA" id="ARBA00023139"/>
    </source>
</evidence>
<dbReference type="PANTHER" id="PTHR30429">
    <property type="entry name" value="D-METHIONINE-BINDING LIPOPROTEIN METQ"/>
    <property type="match status" value="1"/>
</dbReference>
<evidence type="ECO:0000256" key="3">
    <source>
        <dbReference type="ARBA" id="ARBA00022729"/>
    </source>
</evidence>
<feature type="chain" id="PRO_5046868961" evidence="7">
    <location>
        <begin position="25"/>
        <end position="293"/>
    </location>
</feature>
<dbReference type="RefSeq" id="WP_357983437.1">
    <property type="nucleotide sequence ID" value="NZ_JBFAIH010000017.1"/>
</dbReference>
<dbReference type="SUPFAM" id="SSF53850">
    <property type="entry name" value="Periplasmic binding protein-like II"/>
    <property type="match status" value="1"/>
</dbReference>
<evidence type="ECO:0000256" key="6">
    <source>
        <dbReference type="ARBA" id="ARBA00023288"/>
    </source>
</evidence>
<organism evidence="8 9">
    <name type="scientific">Nocardia fusca</name>
    <dbReference type="NCBI Taxonomy" id="941183"/>
    <lineage>
        <taxon>Bacteria</taxon>
        <taxon>Bacillati</taxon>
        <taxon>Actinomycetota</taxon>
        <taxon>Actinomycetes</taxon>
        <taxon>Mycobacteriales</taxon>
        <taxon>Nocardiaceae</taxon>
        <taxon>Nocardia</taxon>
    </lineage>
</organism>
<evidence type="ECO:0000256" key="7">
    <source>
        <dbReference type="SAM" id="SignalP"/>
    </source>
</evidence>
<sequence>MRGLRRFAVVPVLIALAALLPACGADRDPGVVRIGVNDLALPHWEVYREKAAERGITVEFVNFSDYNQPNPALSQGRIDLNKFQHVRYLANYNVADNDDLTPIGATEIFPLTLYSKKHESVADIPPGGEITVSNNPANHVRPLLGLAAAGLIVLKGGAGWDSRIEDVDTAASRVRLTPIDPTLTAQSLDSVDAAFVDDTFAVPAGLTADDVIYTDDPQRPELTQYINIFAARAEDKDDPTLLALAQLYHDPAVEAAIRAESGYEGIFKYNDPAELRATLAELEATFRDRSGPR</sequence>
<feature type="signal peptide" evidence="7">
    <location>
        <begin position="1"/>
        <end position="24"/>
    </location>
</feature>
<keyword evidence="9" id="KW-1185">Reference proteome</keyword>
<dbReference type="Pfam" id="PF03180">
    <property type="entry name" value="Lipoprotein_9"/>
    <property type="match status" value="1"/>
</dbReference>
<dbReference type="InterPro" id="IPR004872">
    <property type="entry name" value="Lipoprotein_NlpA"/>
</dbReference>
<evidence type="ECO:0000256" key="1">
    <source>
        <dbReference type="ARBA" id="ARBA00004635"/>
    </source>
</evidence>
<dbReference type="EMBL" id="JBFAIH010000017">
    <property type="protein sequence ID" value="MEV0366073.1"/>
    <property type="molecule type" value="Genomic_DNA"/>
</dbReference>
<name>A0ABV3FEX9_9NOCA</name>
<dbReference type="PANTHER" id="PTHR30429:SF3">
    <property type="entry name" value="LIPOPROTEIN"/>
    <property type="match status" value="1"/>
</dbReference>
<comment type="caution">
    <text evidence="8">The sequence shown here is derived from an EMBL/GenBank/DDBJ whole genome shotgun (WGS) entry which is preliminary data.</text>
</comment>
<comment type="subcellular location">
    <subcellularLocation>
        <location evidence="1">Membrane</location>
        <topology evidence="1">Lipid-anchor</topology>
    </subcellularLocation>
</comment>
<reference evidence="8 9" key="1">
    <citation type="submission" date="2024-06" db="EMBL/GenBank/DDBJ databases">
        <title>The Natural Products Discovery Center: Release of the First 8490 Sequenced Strains for Exploring Actinobacteria Biosynthetic Diversity.</title>
        <authorList>
            <person name="Kalkreuter E."/>
            <person name="Kautsar S.A."/>
            <person name="Yang D."/>
            <person name="Bader C.D."/>
            <person name="Teijaro C.N."/>
            <person name="Fluegel L."/>
            <person name="Davis C.M."/>
            <person name="Simpson J.R."/>
            <person name="Lauterbach L."/>
            <person name="Steele A.D."/>
            <person name="Gui C."/>
            <person name="Meng S."/>
            <person name="Li G."/>
            <person name="Viehrig K."/>
            <person name="Ye F."/>
            <person name="Su P."/>
            <person name="Kiefer A.F."/>
            <person name="Nichols A."/>
            <person name="Cepeda A.J."/>
            <person name="Yan W."/>
            <person name="Fan B."/>
            <person name="Jiang Y."/>
            <person name="Adhikari A."/>
            <person name="Zheng C.-J."/>
            <person name="Schuster L."/>
            <person name="Cowan T.M."/>
            <person name="Smanski M.J."/>
            <person name="Chevrette M.G."/>
            <person name="De Carvalho L.P.S."/>
            <person name="Shen B."/>
        </authorList>
    </citation>
    <scope>NUCLEOTIDE SEQUENCE [LARGE SCALE GENOMIC DNA]</scope>
    <source>
        <strain evidence="8 9">NPDC050671</strain>
    </source>
</reference>
<keyword evidence="5" id="KW-0564">Palmitate</keyword>
<evidence type="ECO:0000256" key="2">
    <source>
        <dbReference type="ARBA" id="ARBA00008973"/>
    </source>
</evidence>
<accession>A0ABV3FEX9</accession>
<evidence type="ECO:0000313" key="9">
    <source>
        <dbReference type="Proteomes" id="UP001551658"/>
    </source>
</evidence>
<evidence type="ECO:0000313" key="8">
    <source>
        <dbReference type="EMBL" id="MEV0366073.1"/>
    </source>
</evidence>
<comment type="similarity">
    <text evidence="2">Belongs to the NlpA lipoprotein family.</text>
</comment>
<keyword evidence="6" id="KW-0449">Lipoprotein</keyword>
<dbReference type="Gene3D" id="3.40.190.10">
    <property type="entry name" value="Periplasmic binding protein-like II"/>
    <property type="match status" value="2"/>
</dbReference>
<evidence type="ECO:0000256" key="4">
    <source>
        <dbReference type="ARBA" id="ARBA00023136"/>
    </source>
</evidence>
<gene>
    <name evidence="8" type="ORF">AB0H72_25560</name>
</gene>
<keyword evidence="3 7" id="KW-0732">Signal</keyword>
<keyword evidence="4" id="KW-0472">Membrane</keyword>
<proteinExistence type="inferred from homology"/>
<dbReference type="Proteomes" id="UP001551658">
    <property type="component" value="Unassembled WGS sequence"/>
</dbReference>
<protein>
    <submittedName>
        <fullName evidence="8">MetQ/NlpA family ABC transporter substrate-binding protein</fullName>
    </submittedName>
</protein>